<evidence type="ECO:0000313" key="1">
    <source>
        <dbReference type="EMBL" id="KAH7994722.1"/>
    </source>
</evidence>
<gene>
    <name evidence="1" type="ORF">K3G42_014457</name>
</gene>
<proteinExistence type="predicted"/>
<evidence type="ECO:0000313" key="2">
    <source>
        <dbReference type="Proteomes" id="UP000827872"/>
    </source>
</evidence>
<protein>
    <submittedName>
        <fullName evidence="1">Uncharacterized protein</fullName>
    </submittedName>
</protein>
<reference evidence="1" key="1">
    <citation type="submission" date="2021-08" db="EMBL/GenBank/DDBJ databases">
        <title>The first chromosome-level gecko genome reveals the dynamic sex chromosomes of Neotropical dwarf geckos (Sphaerodactylidae: Sphaerodactylus).</title>
        <authorList>
            <person name="Pinto B.J."/>
            <person name="Keating S.E."/>
            <person name="Gamble T."/>
        </authorList>
    </citation>
    <scope>NUCLEOTIDE SEQUENCE</scope>
    <source>
        <strain evidence="1">TG3544</strain>
    </source>
</reference>
<dbReference type="EMBL" id="CM037620">
    <property type="protein sequence ID" value="KAH7994722.1"/>
    <property type="molecule type" value="Genomic_DNA"/>
</dbReference>
<comment type="caution">
    <text evidence="1">The sequence shown here is derived from an EMBL/GenBank/DDBJ whole genome shotgun (WGS) entry which is preliminary data.</text>
</comment>
<dbReference type="Proteomes" id="UP000827872">
    <property type="component" value="Linkage Group LG07"/>
</dbReference>
<keyword evidence="2" id="KW-1185">Reference proteome</keyword>
<name>A0ACB8EPN0_9SAUR</name>
<accession>A0ACB8EPN0</accession>
<sequence>MKRKESQSILQVGLICPVISTDVCQSDCPSAATEHSIDLKMAGFLETSEKNVLQILHGDVPLETCSGTDTVKVGGDSIPRCLEISDIFQSITMTNKEDTIEKNLSPEIRICNITKGRRMAEMSDVKDVREALGDFDSQIMSPVVVDMLEYWNDTHYMDASVNEESCARPVELTDLNCLTESFAVCGDQAMEEESVHSPGKKLLVPDQRDDCTQITDTNFKPTFHLDIHEETEISLVTKLSCNSEQQVYMI</sequence>
<organism evidence="1 2">
    <name type="scientific">Sphaerodactylus townsendi</name>
    <dbReference type="NCBI Taxonomy" id="933632"/>
    <lineage>
        <taxon>Eukaryota</taxon>
        <taxon>Metazoa</taxon>
        <taxon>Chordata</taxon>
        <taxon>Craniata</taxon>
        <taxon>Vertebrata</taxon>
        <taxon>Euteleostomi</taxon>
        <taxon>Lepidosauria</taxon>
        <taxon>Squamata</taxon>
        <taxon>Bifurcata</taxon>
        <taxon>Gekkota</taxon>
        <taxon>Sphaerodactylidae</taxon>
        <taxon>Sphaerodactylus</taxon>
    </lineage>
</organism>